<dbReference type="CDD" id="cd01799">
    <property type="entry name" value="Ubl_HOIL1"/>
    <property type="match status" value="1"/>
</dbReference>
<dbReference type="PROSITE" id="PS50053">
    <property type="entry name" value="UBIQUITIN_2"/>
    <property type="match status" value="1"/>
</dbReference>
<dbReference type="GO" id="GO:0004842">
    <property type="term" value="F:ubiquitin-protein transferase activity"/>
    <property type="evidence" value="ECO:0007669"/>
    <property type="project" value="TreeGrafter"/>
</dbReference>
<keyword evidence="7" id="KW-0732">Signal</keyword>
<dbReference type="AlphaFoldDB" id="A0A8D2PCC7"/>
<evidence type="ECO:0000256" key="3">
    <source>
        <dbReference type="ARBA" id="ARBA00022771"/>
    </source>
</evidence>
<dbReference type="GO" id="GO:0043123">
    <property type="term" value="P:positive regulation of canonical NF-kappaB signal transduction"/>
    <property type="evidence" value="ECO:0007669"/>
    <property type="project" value="TreeGrafter"/>
</dbReference>
<evidence type="ECO:0000256" key="1">
    <source>
        <dbReference type="ARBA" id="ARBA00004906"/>
    </source>
</evidence>
<evidence type="ECO:0000256" key="2">
    <source>
        <dbReference type="ARBA" id="ARBA00022723"/>
    </source>
</evidence>
<accession>A0A8D2PCC7</accession>
<dbReference type="Gene3D" id="2.30.30.380">
    <property type="entry name" value="Zn-finger domain of Sec23/24"/>
    <property type="match status" value="1"/>
</dbReference>
<keyword evidence="10" id="KW-1185">Reference proteome</keyword>
<sequence length="359" mass="38323">MVTLLFSCPCPIPVSLSLCSCPLFLCPCPIPIPVPVSLCPCPLSMFSVPSLSLCSCVPIPVPSCLCAHVFLSCPCPVSVSLSHPCPHPCSSVPVPCRPCPQQPVAEFDLRDISYHVCGPASHELQLPPQGTGGTGTVVALRFPEEQELALQQAEAVAFGDKVVAAQSAVSSEYPLEELALQLAEAVAFGDEVMAAQSAVALARRHAELSVSLRDKDRQGTEISLSVVVEDAASSAAITLRVQPHITIGTLKEQVFRELGFPALAQRWIIGQSLCRDGRSLSSYGIRGDGDTAFLFLAGAPPMAPEPRPPSPVRPHLSGYEGSPRPEGYRVPGGHRPDPAEQQRLQREQDGTRQCQQVWS</sequence>
<dbReference type="PANTHER" id="PTHR22770">
    <property type="entry name" value="UBIQUITIN CONJUGATING ENZYME 7 INTERACTING PROTEIN-RELATED"/>
    <property type="match status" value="1"/>
</dbReference>
<dbReference type="Pfam" id="PF25393">
    <property type="entry name" value="LTM"/>
    <property type="match status" value="1"/>
</dbReference>
<dbReference type="InterPro" id="IPR031912">
    <property type="entry name" value="Sharpin_PH"/>
</dbReference>
<feature type="chain" id="PRO_5033983354" description="Ubiquitin-like domain-containing protein" evidence="7">
    <location>
        <begin position="18"/>
        <end position="359"/>
    </location>
</feature>
<dbReference type="FunFam" id="3.10.20.90:FF:000130">
    <property type="entry name" value="SHANK-associated RH domain interactor"/>
    <property type="match status" value="1"/>
</dbReference>
<dbReference type="GO" id="GO:0071797">
    <property type="term" value="C:LUBAC complex"/>
    <property type="evidence" value="ECO:0007669"/>
    <property type="project" value="TreeGrafter"/>
</dbReference>
<dbReference type="Gene3D" id="2.30.29.30">
    <property type="entry name" value="Pleckstrin-homology domain (PH domain)/Phosphotyrosine-binding domain (PTB)"/>
    <property type="match status" value="1"/>
</dbReference>
<evidence type="ECO:0000259" key="8">
    <source>
        <dbReference type="PROSITE" id="PS50053"/>
    </source>
</evidence>
<dbReference type="SUPFAM" id="SSF54236">
    <property type="entry name" value="Ubiquitin-like"/>
    <property type="match status" value="1"/>
</dbReference>
<feature type="signal peptide" evidence="7">
    <location>
        <begin position="1"/>
        <end position="17"/>
    </location>
</feature>
<keyword evidence="3" id="KW-0863">Zinc-finger</keyword>
<dbReference type="InterPro" id="IPR011993">
    <property type="entry name" value="PH-like_dom_sf"/>
</dbReference>
<dbReference type="InterPro" id="IPR000626">
    <property type="entry name" value="Ubiquitin-like_dom"/>
</dbReference>
<evidence type="ECO:0000256" key="5">
    <source>
        <dbReference type="ARBA" id="ARBA00022833"/>
    </source>
</evidence>
<keyword evidence="4" id="KW-0833">Ubl conjugation pathway</keyword>
<evidence type="ECO:0000313" key="9">
    <source>
        <dbReference type="Ensembl" id="ENSZLMP00000011140.1"/>
    </source>
</evidence>
<dbReference type="GO" id="GO:0097039">
    <property type="term" value="P:protein linear polyubiquitination"/>
    <property type="evidence" value="ECO:0007669"/>
    <property type="project" value="TreeGrafter"/>
</dbReference>
<dbReference type="InterPro" id="IPR029071">
    <property type="entry name" value="Ubiquitin-like_domsf"/>
</dbReference>
<evidence type="ECO:0000256" key="6">
    <source>
        <dbReference type="SAM" id="MobiDB-lite"/>
    </source>
</evidence>
<name>A0A8D2PCC7_ZOSLA</name>
<keyword evidence="5" id="KW-0862">Zinc</keyword>
<evidence type="ECO:0000256" key="7">
    <source>
        <dbReference type="SAM" id="SignalP"/>
    </source>
</evidence>
<dbReference type="Gene3D" id="3.10.20.90">
    <property type="entry name" value="Phosphatidylinositol 3-kinase Catalytic Subunit, Chain A, domain 1"/>
    <property type="match status" value="1"/>
</dbReference>
<feature type="compositionally biased region" description="Basic and acidic residues" evidence="6">
    <location>
        <begin position="334"/>
        <end position="350"/>
    </location>
</feature>
<dbReference type="PANTHER" id="PTHR22770:SF43">
    <property type="entry name" value="SHARPIN"/>
    <property type="match status" value="1"/>
</dbReference>
<evidence type="ECO:0000313" key="10">
    <source>
        <dbReference type="Proteomes" id="UP000694401"/>
    </source>
</evidence>
<reference evidence="9" key="1">
    <citation type="submission" date="2025-08" db="UniProtKB">
        <authorList>
            <consortium name="Ensembl"/>
        </authorList>
    </citation>
    <scope>IDENTIFICATION</scope>
</reference>
<feature type="compositionally biased region" description="Pro residues" evidence="6">
    <location>
        <begin position="301"/>
        <end position="312"/>
    </location>
</feature>
<dbReference type="GO" id="GO:0043130">
    <property type="term" value="F:ubiquitin binding"/>
    <property type="evidence" value="ECO:0007669"/>
    <property type="project" value="TreeGrafter"/>
</dbReference>
<dbReference type="Pfam" id="PF16764">
    <property type="entry name" value="Sharpin_PH"/>
    <property type="match status" value="1"/>
</dbReference>
<dbReference type="GO" id="GO:0008270">
    <property type="term" value="F:zinc ion binding"/>
    <property type="evidence" value="ECO:0007669"/>
    <property type="project" value="UniProtKB-KW"/>
</dbReference>
<dbReference type="Ensembl" id="ENSZLMT00000011454.1">
    <property type="protein sequence ID" value="ENSZLMP00000011140.1"/>
    <property type="gene ID" value="ENSZLMG00000007779.1"/>
</dbReference>
<proteinExistence type="predicted"/>
<dbReference type="GO" id="GO:0043161">
    <property type="term" value="P:proteasome-mediated ubiquitin-dependent protein catabolic process"/>
    <property type="evidence" value="ECO:0007669"/>
    <property type="project" value="TreeGrafter"/>
</dbReference>
<organism evidence="9 10">
    <name type="scientific">Zosterops lateralis melanops</name>
    <dbReference type="NCBI Taxonomy" id="1220523"/>
    <lineage>
        <taxon>Eukaryota</taxon>
        <taxon>Metazoa</taxon>
        <taxon>Chordata</taxon>
        <taxon>Craniata</taxon>
        <taxon>Vertebrata</taxon>
        <taxon>Euteleostomi</taxon>
        <taxon>Archelosauria</taxon>
        <taxon>Archosauria</taxon>
        <taxon>Dinosauria</taxon>
        <taxon>Saurischia</taxon>
        <taxon>Theropoda</taxon>
        <taxon>Coelurosauria</taxon>
        <taxon>Aves</taxon>
        <taxon>Neognathae</taxon>
        <taxon>Neoaves</taxon>
        <taxon>Telluraves</taxon>
        <taxon>Australaves</taxon>
        <taxon>Passeriformes</taxon>
        <taxon>Sylvioidea</taxon>
        <taxon>Zosteropidae</taxon>
        <taxon>Zosterops</taxon>
    </lineage>
</organism>
<dbReference type="InterPro" id="IPR051628">
    <property type="entry name" value="LUBAC_E3_Ligases"/>
</dbReference>
<protein>
    <recommendedName>
        <fullName evidence="8">Ubiquitin-like domain-containing protein</fullName>
    </recommendedName>
</protein>
<comment type="pathway">
    <text evidence="1">Protein modification; protein ubiquitination.</text>
</comment>
<reference evidence="9" key="2">
    <citation type="submission" date="2025-09" db="UniProtKB">
        <authorList>
            <consortium name="Ensembl"/>
        </authorList>
    </citation>
    <scope>IDENTIFICATION</scope>
</reference>
<feature type="region of interest" description="Disordered" evidence="6">
    <location>
        <begin position="297"/>
        <end position="359"/>
    </location>
</feature>
<dbReference type="Proteomes" id="UP000694401">
    <property type="component" value="Unassembled WGS sequence"/>
</dbReference>
<feature type="domain" description="Ubiquitin-like" evidence="8">
    <location>
        <begin position="222"/>
        <end position="285"/>
    </location>
</feature>
<evidence type="ECO:0000256" key="4">
    <source>
        <dbReference type="ARBA" id="ARBA00022786"/>
    </source>
</evidence>
<keyword evidence="2" id="KW-0479">Metal-binding</keyword>
<dbReference type="InterPro" id="IPR057468">
    <property type="entry name" value="HOIL-1/Sharpin_LTM"/>
</dbReference>